<sequence length="55" mass="6408">MELAATAAMTFDEVSMERSKTFIFALQELKNLRPQLYSAAEYCEKSFLRSDHKEM</sequence>
<dbReference type="STRING" id="57577.A0A2K3LGL6"/>
<evidence type="ECO:0000313" key="4">
    <source>
        <dbReference type="EMBL" id="PNX77702.1"/>
    </source>
</evidence>
<proteinExistence type="inferred from homology"/>
<dbReference type="Gene3D" id="6.10.140.1620">
    <property type="match status" value="1"/>
</dbReference>
<evidence type="ECO:0000313" key="5">
    <source>
        <dbReference type="Proteomes" id="UP000236291"/>
    </source>
</evidence>
<comment type="caution">
    <text evidence="3">The sequence shown here is derived from an EMBL/GenBank/DDBJ whole genome shotgun (WGS) entry which is preliminary data.</text>
</comment>
<reference evidence="3 5" key="1">
    <citation type="journal article" date="2014" name="Am. J. Bot.">
        <title>Genome assembly and annotation for red clover (Trifolium pratense; Fabaceae).</title>
        <authorList>
            <person name="Istvanek J."/>
            <person name="Jaros M."/>
            <person name="Krenek A."/>
            <person name="Repkova J."/>
        </authorList>
    </citation>
    <scope>NUCLEOTIDE SEQUENCE [LARGE SCALE GENOMIC DNA]</scope>
    <source>
        <strain evidence="5">cv. Tatra</strain>
        <tissue evidence="3">Young leaves</tissue>
    </source>
</reference>
<gene>
    <name evidence="3" type="ORF">L195_g033642</name>
    <name evidence="4" type="ORF">L195_g033671</name>
</gene>
<dbReference type="PANTHER" id="PTHR10460:SF52">
    <property type="entry name" value="ABIL1-LIKE PROTEIN"/>
    <property type="match status" value="1"/>
</dbReference>
<evidence type="ECO:0000256" key="1">
    <source>
        <dbReference type="ARBA" id="ARBA00010020"/>
    </source>
</evidence>
<evidence type="ECO:0000313" key="3">
    <source>
        <dbReference type="EMBL" id="PNX77673.1"/>
    </source>
</evidence>
<dbReference type="EMBL" id="ASHM01032795">
    <property type="protein sequence ID" value="PNX77702.1"/>
    <property type="molecule type" value="Genomic_DNA"/>
</dbReference>
<protein>
    <submittedName>
        <fullName evidence="3">Protein ABIL1-like</fullName>
    </submittedName>
</protein>
<dbReference type="AlphaFoldDB" id="A0A2K3LGL6"/>
<comment type="similarity">
    <text evidence="1">Belongs to the ABI family.</text>
</comment>
<reference evidence="3 5" key="2">
    <citation type="journal article" date="2017" name="Front. Plant Sci.">
        <title>Gene Classification and Mining of Molecular Markers Useful in Red Clover (Trifolium pratense) Breeding.</title>
        <authorList>
            <person name="Istvanek J."/>
            <person name="Dluhosova J."/>
            <person name="Dluhos P."/>
            <person name="Patkova L."/>
            <person name="Nedelnik J."/>
            <person name="Repkova J."/>
        </authorList>
    </citation>
    <scope>NUCLEOTIDE SEQUENCE [LARGE SCALE GENOMIC DNA]</scope>
    <source>
        <strain evidence="5">cv. Tatra</strain>
        <tissue evidence="3">Young leaves</tissue>
    </source>
</reference>
<accession>A0A2K3LGL6</accession>
<dbReference type="EMBL" id="ASHM01032743">
    <property type="protein sequence ID" value="PNX77673.1"/>
    <property type="molecule type" value="Genomic_DNA"/>
</dbReference>
<dbReference type="Proteomes" id="UP000236291">
    <property type="component" value="Unassembled WGS sequence"/>
</dbReference>
<dbReference type="ExpressionAtlas" id="A0A2K3LGL6">
    <property type="expression patterns" value="baseline"/>
</dbReference>
<organism evidence="3 5">
    <name type="scientific">Trifolium pratense</name>
    <name type="common">Red clover</name>
    <dbReference type="NCBI Taxonomy" id="57577"/>
    <lineage>
        <taxon>Eukaryota</taxon>
        <taxon>Viridiplantae</taxon>
        <taxon>Streptophyta</taxon>
        <taxon>Embryophyta</taxon>
        <taxon>Tracheophyta</taxon>
        <taxon>Spermatophyta</taxon>
        <taxon>Magnoliopsida</taxon>
        <taxon>eudicotyledons</taxon>
        <taxon>Gunneridae</taxon>
        <taxon>Pentapetalae</taxon>
        <taxon>rosids</taxon>
        <taxon>fabids</taxon>
        <taxon>Fabales</taxon>
        <taxon>Fabaceae</taxon>
        <taxon>Papilionoideae</taxon>
        <taxon>50 kb inversion clade</taxon>
        <taxon>NPAAA clade</taxon>
        <taxon>Hologalegina</taxon>
        <taxon>IRL clade</taxon>
        <taxon>Trifolieae</taxon>
        <taxon>Trifolium</taxon>
    </lineage>
</organism>
<comment type="function">
    <text evidence="2">Involved in regulation of actin and microtubule organization. Part of a WAVE complex that activates the Arp2/3 complex.</text>
</comment>
<dbReference type="PANTHER" id="PTHR10460">
    <property type="entry name" value="ABL INTERACTOR FAMILY MEMBER"/>
    <property type="match status" value="1"/>
</dbReference>
<evidence type="ECO:0000256" key="2">
    <source>
        <dbReference type="ARBA" id="ARBA00025223"/>
    </source>
</evidence>
<dbReference type="InterPro" id="IPR028457">
    <property type="entry name" value="ABI"/>
</dbReference>
<name>A0A2K3LGL6_TRIPR</name>